<sequence length="127" mass="13811">MPTLDVTRVLFNPRFCDRSLTYTRRFAGVDDDGYPAAGSEVTKPFAGVVTVDRSVEAQMRMSGQIVTGCILVVTITPLTAGDKDHLGDVVKYQGRDYLVKSVDPYTAYGRGFVQAHCELIPFDGGAS</sequence>
<gene>
    <name evidence="1" type="ORF">CKG00_17365</name>
</gene>
<name>A0A433ZS80_MORMO</name>
<protein>
    <submittedName>
        <fullName evidence="1">Head-tail adaptor</fullName>
    </submittedName>
</protein>
<geneLocation type="plasmid" evidence="1">
    <name>unnamed1</name>
</geneLocation>
<evidence type="ECO:0000313" key="1">
    <source>
        <dbReference type="EMBL" id="RUT64959.1"/>
    </source>
</evidence>
<dbReference type="OrthoDB" id="8449625at2"/>
<comment type="caution">
    <text evidence="1">The sequence shown here is derived from an EMBL/GenBank/DDBJ whole genome shotgun (WGS) entry which is preliminary data.</text>
</comment>
<dbReference type="AlphaFoldDB" id="A0A433ZS80"/>
<accession>A0A433ZS80</accession>
<evidence type="ECO:0000313" key="2">
    <source>
        <dbReference type="Proteomes" id="UP000286908"/>
    </source>
</evidence>
<reference evidence="1 2" key="1">
    <citation type="submission" date="2017-08" db="EMBL/GenBank/DDBJ databases">
        <title>Draft genome sequence of pheromone producing symbiont Morganella morganii, of the female New Zealand grass grub Costelytra giveni.</title>
        <authorList>
            <person name="Laugraud A."/>
            <person name="Young S.D."/>
            <person name="Hurst M.H."/>
        </authorList>
    </citation>
    <scope>NUCLEOTIDE SEQUENCE [LARGE SCALE GENOMIC DNA]</scope>
    <source>
        <strain evidence="1 2">MMsCG</strain>
        <plasmid evidence="1">unnamed1</plasmid>
    </source>
</reference>
<organism evidence="1 2">
    <name type="scientific">Morganella morganii</name>
    <name type="common">Proteus morganii</name>
    <dbReference type="NCBI Taxonomy" id="582"/>
    <lineage>
        <taxon>Bacteria</taxon>
        <taxon>Pseudomonadati</taxon>
        <taxon>Pseudomonadota</taxon>
        <taxon>Gammaproteobacteria</taxon>
        <taxon>Enterobacterales</taxon>
        <taxon>Morganellaceae</taxon>
        <taxon>Morganella</taxon>
    </lineage>
</organism>
<keyword evidence="1" id="KW-0614">Plasmid</keyword>
<dbReference type="EMBL" id="NRQY01000002">
    <property type="protein sequence ID" value="RUT64959.1"/>
    <property type="molecule type" value="Genomic_DNA"/>
</dbReference>
<proteinExistence type="predicted"/>
<dbReference type="Proteomes" id="UP000286908">
    <property type="component" value="Unassembled WGS sequence"/>
</dbReference>